<dbReference type="CDD" id="cd22987">
    <property type="entry name" value="AcrVA2-like"/>
    <property type="match status" value="1"/>
</dbReference>
<dbReference type="OrthoDB" id="346163at2"/>
<evidence type="ECO:0000313" key="4">
    <source>
        <dbReference type="Proteomes" id="UP000027665"/>
    </source>
</evidence>
<accession>A0A073ILU6</accession>
<dbReference type="Pfam" id="PF26125">
    <property type="entry name" value="AcrVA2-like"/>
    <property type="match status" value="1"/>
</dbReference>
<keyword evidence="4" id="KW-1185">Reference proteome</keyword>
<dbReference type="eggNOG" id="ENOG5031P6D">
    <property type="taxonomic scope" value="Bacteria"/>
</dbReference>
<dbReference type="RefSeq" id="WP_037975510.1">
    <property type="nucleotide sequence ID" value="NZ_JMKI01000025.1"/>
</dbReference>
<evidence type="ECO:0000313" key="2">
    <source>
        <dbReference type="EMBL" id="KEJ91308.1"/>
    </source>
</evidence>
<dbReference type="EMBL" id="JMKI01000025">
    <property type="protein sequence ID" value="KEJ92575.1"/>
    <property type="molecule type" value="Genomic_DNA"/>
</dbReference>
<dbReference type="EMBL" id="JMKI01000052">
    <property type="protein sequence ID" value="KEJ91308.1"/>
    <property type="molecule type" value="Genomic_DNA"/>
</dbReference>
<sequence>MIEKPRPVAILETFEARAKHMQFQGRPVRSFWESIERAAGLPAHMVPMATWNAAWRPTDGGDEDDARMAADIAYHLAQWRLSKGIYRFDPTLLDELASGGVPENTPCEIFARLPEPSIWVETAGRCHLDGFFARLWSDDGEGGAPSRLMLLCDIGLGMPFPHTVLFGESVGENIRGIIDFLEANGGVYLQMDALLRFVFTLLAYLCSDEPDYDDGRVPPPLKPPARLKGGRRMWLPRPAPTEWGVGARIGAAIRSFAPPTESRGHTGDGTPTGRTVRPHIRRAHWHGFWTGARKEPEKRRFVHRWIPPIPINVRPDDELPAVIRAVKKNKGEAK</sequence>
<dbReference type="Proteomes" id="UP000027665">
    <property type="component" value="Unassembled WGS sequence"/>
</dbReference>
<comment type="caution">
    <text evidence="2">The sequence shown here is derived from an EMBL/GenBank/DDBJ whole genome shotgun (WGS) entry which is preliminary data.</text>
</comment>
<proteinExistence type="predicted"/>
<evidence type="ECO:0000256" key="1">
    <source>
        <dbReference type="SAM" id="MobiDB-lite"/>
    </source>
</evidence>
<feature type="region of interest" description="Disordered" evidence="1">
    <location>
        <begin position="257"/>
        <end position="276"/>
    </location>
</feature>
<dbReference type="InterPro" id="IPR058915">
    <property type="entry name" value="AcrVA2-like"/>
</dbReference>
<evidence type="ECO:0000313" key="3">
    <source>
        <dbReference type="EMBL" id="KEJ92575.1"/>
    </source>
</evidence>
<dbReference type="STRING" id="2754.EH55_02950"/>
<organism evidence="2 4">
    <name type="scientific">Synergistes jonesii</name>
    <dbReference type="NCBI Taxonomy" id="2754"/>
    <lineage>
        <taxon>Bacteria</taxon>
        <taxon>Thermotogati</taxon>
        <taxon>Synergistota</taxon>
        <taxon>Synergistia</taxon>
        <taxon>Synergistales</taxon>
        <taxon>Synergistaceae</taxon>
        <taxon>Synergistes</taxon>
    </lineage>
</organism>
<name>A0A073ILU6_9BACT</name>
<dbReference type="AlphaFoldDB" id="A0A073ILU6"/>
<dbReference type="GeneID" id="90984546"/>
<protein>
    <submittedName>
        <fullName evidence="2">Uncharacterized protein</fullName>
    </submittedName>
</protein>
<reference evidence="2 4" key="1">
    <citation type="submission" date="2014-04" db="EMBL/GenBank/DDBJ databases">
        <title>Draft Genome Sequence of Synergistes jonesii.</title>
        <authorList>
            <person name="Coil D.A."/>
            <person name="Eisen J.A."/>
            <person name="Holland-Moritz H.E."/>
        </authorList>
    </citation>
    <scope>NUCLEOTIDE SEQUENCE [LARGE SCALE GENOMIC DNA]</scope>
    <source>
        <strain evidence="2 4">78-1</strain>
    </source>
</reference>
<gene>
    <name evidence="3" type="ORF">EH55_02950</name>
    <name evidence="2" type="ORF">EH55_11185</name>
</gene>